<gene>
    <name evidence="1" type="ORF">STRUR_1910</name>
</gene>
<protein>
    <submittedName>
        <fullName evidence="1">Uncharacterized protein</fullName>
    </submittedName>
</protein>
<keyword evidence="2" id="KW-1185">Reference proteome</keyword>
<sequence>MTLNKELDLRLRTFINAPDNFLECVGLVNALHQYPVLVGKDLYAIEVDGVKVVPVFTDYKDLNQFKTEQESAQIQVWREQSALTVLEDVIKNGLSGLVFNLKKVGDFTNSTIFKSSDMIQFINNFTTILNTVMSDDNQSAETMDKFYFVPAFVLPKDNQFYDRLFPTMATPEGKSYVPAFSNLQSLAKWYNQDDFGGAFRRGKGTILTWKIDDIYKPRNGENDIDETFGVAINPFDDQQILIDWSEIDN</sequence>
<dbReference type="Proteomes" id="UP000005388">
    <property type="component" value="Unassembled WGS sequence"/>
</dbReference>
<dbReference type="eggNOG" id="ENOG5033YRI">
    <property type="taxonomic scope" value="Bacteria"/>
</dbReference>
<dbReference type="STRING" id="764291.STRUR_1910"/>
<reference evidence="1 2" key="1">
    <citation type="journal article" date="2014" name="Int. J. Syst. Evol. Microbiol.">
        <title>Phylogenomics and the dynamic genome evolution of the genus Streptococcus.</title>
        <authorList>
            <consortium name="The Broad Institute Genome Sequencing Platform"/>
            <person name="Richards V.P."/>
            <person name="Palmer S.R."/>
            <person name="Pavinski Bitar P.D."/>
            <person name="Qin X."/>
            <person name="Weinstock G.M."/>
            <person name="Highlander S.K."/>
            <person name="Town C.D."/>
            <person name="Burne R.A."/>
            <person name="Stanhope M.J."/>
        </authorList>
    </citation>
    <scope>NUCLEOTIDE SEQUENCE [LARGE SCALE GENOMIC DNA]</scope>
    <source>
        <strain evidence="1 2">2285-97</strain>
    </source>
</reference>
<evidence type="ECO:0000313" key="1">
    <source>
        <dbReference type="EMBL" id="EHJ57382.1"/>
    </source>
</evidence>
<dbReference type="RefSeq" id="WP_006740094.1">
    <property type="nucleotide sequence ID" value="NZ_AEUZ02000001.1"/>
</dbReference>
<dbReference type="EMBL" id="AEUZ02000001">
    <property type="protein sequence ID" value="EHJ57382.1"/>
    <property type="molecule type" value="Genomic_DNA"/>
</dbReference>
<proteinExistence type="predicted"/>
<dbReference type="AlphaFoldDB" id="G5KDG1"/>
<comment type="caution">
    <text evidence="1">The sequence shown here is derived from an EMBL/GenBank/DDBJ whole genome shotgun (WGS) entry which is preliminary data.</text>
</comment>
<organism evidence="1 2">
    <name type="scientific">Streptococcus urinalis 2285-97</name>
    <dbReference type="NCBI Taxonomy" id="764291"/>
    <lineage>
        <taxon>Bacteria</taxon>
        <taxon>Bacillati</taxon>
        <taxon>Bacillota</taxon>
        <taxon>Bacilli</taxon>
        <taxon>Lactobacillales</taxon>
        <taxon>Streptococcaceae</taxon>
        <taxon>Streptococcus</taxon>
    </lineage>
</organism>
<name>G5KDG1_9STRE</name>
<evidence type="ECO:0000313" key="2">
    <source>
        <dbReference type="Proteomes" id="UP000005388"/>
    </source>
</evidence>
<accession>G5KDG1</accession>